<dbReference type="PROSITE" id="PS51170">
    <property type="entry name" value="CW"/>
    <property type="match status" value="4"/>
</dbReference>
<feature type="repeat" description="Cell wall-binding" evidence="2">
    <location>
        <begin position="670"/>
        <end position="689"/>
    </location>
</feature>
<feature type="signal peptide" evidence="4">
    <location>
        <begin position="1"/>
        <end position="29"/>
    </location>
</feature>
<evidence type="ECO:0000256" key="2">
    <source>
        <dbReference type="PROSITE-ProRule" id="PRU00591"/>
    </source>
</evidence>
<dbReference type="Pfam" id="PF01473">
    <property type="entry name" value="Choline_bind_1"/>
    <property type="match status" value="1"/>
</dbReference>
<sequence>MKRSYFRGAAAALLAATLALSAVPSQALAQVTYAAATRDVPTWTVDGTSYDSEDAANAAADAKRPTVISTTSQADVWKTSDGQEFGSEAEAQDHVSSSAAWDDSITGEVIVFSDGHVCLTSADAAAYTKQQLSLGNNVSYSIKGVTNQAVHNAKPWAQSIETWMTYIATLDGTTPLQTFDTMEEAQVWCEARQHRVTSSQQTVTTWKTSDGQEFASETEAQDHCAEAALVDPVTTSVTKYYASKDGVEHAFDTAEERDAWADANGPSVQKLSRTVTDWDTTATDYFGAQTFSDEEAAKAFVASHTWKVQSFEYYRCRDCGEEFDDELDMAKHLQDTGHSGYNKLWSYTAYCSQASGKSRSFDDEDEANAYAASQTPTYHPVQRDVAYWRTSDGLEFSYEADANYHLSQMGAPRRYEATHDVVSWRTSDGKTFDSQADAENHAEEITPSYSSSQSTRTVWGTDADDQTFPTEQEAYKHAASLSPYAIGQRKQRVVWKTSDGQTFDSEEAAKAHGQTLYLTVSKGSRDVVTWHCAGKRFSTKAEAETYSRSLVPVVAGSRKESGWVTSDGKWFATEGEAAAWAQEQNSKGEWRHDSRGWWFASAAGGYPAGCWDEIGGEWYLFDGSGYMLTGWQIAGGRWYWLGTDGAMKTGWQRVNGSWYWLGGLGDGAMATGWAQIDGTWYLLGGSGAMKTGWQKVNGVWYWFDGSGAMATGWQKVGGSWYLLSGSGAMLTGWQQVDGTWYFLDASGAMAHDRWVGDYYVTSSGAMATNRWIDGRWWVGADGKWVG</sequence>
<evidence type="ECO:0000313" key="7">
    <source>
        <dbReference type="Proteomes" id="UP001478817"/>
    </source>
</evidence>
<dbReference type="PROSITE" id="PS00028">
    <property type="entry name" value="ZINC_FINGER_C2H2_1"/>
    <property type="match status" value="1"/>
</dbReference>
<accession>A0ABV1IFY2</accession>
<feature type="repeat" description="Cell wall-binding" evidence="2">
    <location>
        <begin position="710"/>
        <end position="729"/>
    </location>
</feature>
<keyword evidence="4" id="KW-0732">Signal</keyword>
<evidence type="ECO:0000256" key="1">
    <source>
        <dbReference type="ARBA" id="ARBA00022737"/>
    </source>
</evidence>
<dbReference type="SUPFAM" id="SSF69360">
    <property type="entry name" value="Cell wall binding repeat"/>
    <property type="match status" value="1"/>
</dbReference>
<keyword evidence="7" id="KW-1185">Reference proteome</keyword>
<dbReference type="Proteomes" id="UP001478817">
    <property type="component" value="Unassembled WGS sequence"/>
</dbReference>
<feature type="repeat" description="Cell wall-binding" evidence="2">
    <location>
        <begin position="690"/>
        <end position="709"/>
    </location>
</feature>
<comment type="caution">
    <text evidence="6">The sequence shown here is derived from an EMBL/GenBank/DDBJ whole genome shotgun (WGS) entry which is preliminary data.</text>
</comment>
<feature type="repeat" description="Cell wall-binding" evidence="2">
    <location>
        <begin position="730"/>
        <end position="749"/>
    </location>
</feature>
<dbReference type="EMBL" id="JBBNGS010000006">
    <property type="protein sequence ID" value="MEQ2637532.1"/>
    <property type="molecule type" value="Genomic_DNA"/>
</dbReference>
<dbReference type="Pfam" id="PF19085">
    <property type="entry name" value="Choline_bind_2"/>
    <property type="match status" value="1"/>
</dbReference>
<dbReference type="RefSeq" id="WP_349182069.1">
    <property type="nucleotide sequence ID" value="NZ_JBBNGS010000006.1"/>
</dbReference>
<keyword evidence="1" id="KW-0677">Repeat</keyword>
<dbReference type="Pfam" id="PF19127">
    <property type="entry name" value="Choline_bind_3"/>
    <property type="match status" value="2"/>
</dbReference>
<reference evidence="6 7" key="1">
    <citation type="submission" date="2024-04" db="EMBL/GenBank/DDBJ databases">
        <title>Human intestinal bacterial collection.</title>
        <authorList>
            <person name="Pauvert C."/>
            <person name="Hitch T.C.A."/>
            <person name="Clavel T."/>
        </authorList>
    </citation>
    <scope>NUCLEOTIDE SEQUENCE [LARGE SCALE GENOMIC DNA]</scope>
    <source>
        <strain evidence="6 7">CLA-AA-H197</strain>
    </source>
</reference>
<gene>
    <name evidence="6" type="ORF">AAAT05_04155</name>
</gene>
<name>A0ABV1IFY2_9ACTN</name>
<dbReference type="InterPro" id="IPR018337">
    <property type="entry name" value="Cell_wall/Cho-bd_repeat"/>
</dbReference>
<feature type="domain" description="C2H2-type" evidence="5">
    <location>
        <begin position="314"/>
        <end position="343"/>
    </location>
</feature>
<feature type="chain" id="PRO_5045531960" description="C2H2-type domain-containing protein" evidence="4">
    <location>
        <begin position="30"/>
        <end position="786"/>
    </location>
</feature>
<feature type="region of interest" description="Disordered" evidence="3">
    <location>
        <begin position="441"/>
        <end position="464"/>
    </location>
</feature>
<evidence type="ECO:0000256" key="3">
    <source>
        <dbReference type="SAM" id="MobiDB-lite"/>
    </source>
</evidence>
<proteinExistence type="predicted"/>
<organism evidence="6 7">
    <name type="scientific">Paratractidigestivibacter faecalis</name>
    <dbReference type="NCBI Taxonomy" id="2292441"/>
    <lineage>
        <taxon>Bacteria</taxon>
        <taxon>Bacillati</taxon>
        <taxon>Actinomycetota</taxon>
        <taxon>Coriobacteriia</taxon>
        <taxon>Coriobacteriales</taxon>
        <taxon>Atopobiaceae</taxon>
        <taxon>Paratractidigestivibacter</taxon>
    </lineage>
</organism>
<evidence type="ECO:0000313" key="6">
    <source>
        <dbReference type="EMBL" id="MEQ2637532.1"/>
    </source>
</evidence>
<feature type="compositionally biased region" description="Polar residues" evidence="3">
    <location>
        <begin position="447"/>
        <end position="458"/>
    </location>
</feature>
<dbReference type="InterPro" id="IPR013087">
    <property type="entry name" value="Znf_C2H2_type"/>
</dbReference>
<evidence type="ECO:0000256" key="4">
    <source>
        <dbReference type="SAM" id="SignalP"/>
    </source>
</evidence>
<evidence type="ECO:0000259" key="5">
    <source>
        <dbReference type="PROSITE" id="PS50157"/>
    </source>
</evidence>
<dbReference type="Gene3D" id="2.10.270.10">
    <property type="entry name" value="Cholin Binding"/>
    <property type="match status" value="2"/>
</dbReference>
<protein>
    <recommendedName>
        <fullName evidence="5">C2H2-type domain-containing protein</fullName>
    </recommendedName>
</protein>
<dbReference type="PROSITE" id="PS50157">
    <property type="entry name" value="ZINC_FINGER_C2H2_2"/>
    <property type="match status" value="1"/>
</dbReference>